<dbReference type="SMART" id="SM01323">
    <property type="entry name" value="YajC"/>
    <property type="match status" value="1"/>
</dbReference>
<keyword evidence="9" id="KW-0811">Translocation</keyword>
<dbReference type="PANTHER" id="PTHR33909">
    <property type="entry name" value="SEC TRANSLOCON ACCESSORY COMPLEX SUBUNIT YAJC"/>
    <property type="match status" value="1"/>
</dbReference>
<keyword evidence="8 11" id="KW-1133">Transmembrane helix</keyword>
<name>A0A4U3KXZ3_9BACT</name>
<protein>
    <recommendedName>
        <fullName evidence="3">Sec translocon accessory complex subunit YajC</fullName>
    </recommendedName>
</protein>
<dbReference type="InterPro" id="IPR003849">
    <property type="entry name" value="Preprotein_translocase_YajC"/>
</dbReference>
<evidence type="ECO:0000256" key="3">
    <source>
        <dbReference type="ARBA" id="ARBA00014962"/>
    </source>
</evidence>
<comment type="caution">
    <text evidence="12">The sequence shown here is derived from an EMBL/GenBank/DDBJ whole genome shotgun (WGS) entry which is preliminary data.</text>
</comment>
<evidence type="ECO:0000256" key="10">
    <source>
        <dbReference type="ARBA" id="ARBA00023136"/>
    </source>
</evidence>
<gene>
    <name evidence="12" type="primary">yajC</name>
    <name evidence="12" type="ORF">FC093_16935</name>
</gene>
<dbReference type="AlphaFoldDB" id="A0A4U3KXZ3"/>
<dbReference type="Proteomes" id="UP000305848">
    <property type="component" value="Unassembled WGS sequence"/>
</dbReference>
<keyword evidence="10 11" id="KW-0472">Membrane</keyword>
<comment type="similarity">
    <text evidence="2">Belongs to the YajC family.</text>
</comment>
<reference evidence="12 13" key="1">
    <citation type="submission" date="2019-05" db="EMBL/GenBank/DDBJ databases">
        <title>Panacibacter sp. strain 17mud1-8 Genome sequencing and assembly.</title>
        <authorList>
            <person name="Chhetri G."/>
        </authorList>
    </citation>
    <scope>NUCLEOTIDE SEQUENCE [LARGE SCALE GENOMIC DNA]</scope>
    <source>
        <strain evidence="12 13">17mud1-8</strain>
    </source>
</reference>
<sequence length="119" mass="12860">MIYNTVLLSASASGQPSSGGSFQLIMMGAIILVFWLFMIRPQAKKAKEQKKFIENMGKGDRIVTIAGIHGTINKVNEDGTIQLEVSPGSYMKIEKSAISQEWTAALNKANAAATAVEKK</sequence>
<evidence type="ECO:0000256" key="2">
    <source>
        <dbReference type="ARBA" id="ARBA00006742"/>
    </source>
</evidence>
<keyword evidence="7" id="KW-0653">Protein transport</keyword>
<evidence type="ECO:0000256" key="7">
    <source>
        <dbReference type="ARBA" id="ARBA00022927"/>
    </source>
</evidence>
<dbReference type="Pfam" id="PF02699">
    <property type="entry name" value="YajC"/>
    <property type="match status" value="1"/>
</dbReference>
<dbReference type="EMBL" id="SZQL01000014">
    <property type="protein sequence ID" value="TKK66719.1"/>
    <property type="molecule type" value="Genomic_DNA"/>
</dbReference>
<evidence type="ECO:0000313" key="13">
    <source>
        <dbReference type="Proteomes" id="UP000305848"/>
    </source>
</evidence>
<dbReference type="OrthoDB" id="9800132at2"/>
<dbReference type="NCBIfam" id="TIGR00739">
    <property type="entry name" value="yajC"/>
    <property type="match status" value="1"/>
</dbReference>
<keyword evidence="4" id="KW-0813">Transport</keyword>
<evidence type="ECO:0000256" key="5">
    <source>
        <dbReference type="ARBA" id="ARBA00022475"/>
    </source>
</evidence>
<keyword evidence="5" id="KW-1003">Cell membrane</keyword>
<evidence type="ECO:0000256" key="8">
    <source>
        <dbReference type="ARBA" id="ARBA00022989"/>
    </source>
</evidence>
<dbReference type="PRINTS" id="PR01853">
    <property type="entry name" value="YAJCTRNLCASE"/>
</dbReference>
<evidence type="ECO:0000313" key="12">
    <source>
        <dbReference type="EMBL" id="TKK66719.1"/>
    </source>
</evidence>
<evidence type="ECO:0000256" key="6">
    <source>
        <dbReference type="ARBA" id="ARBA00022692"/>
    </source>
</evidence>
<dbReference type="GO" id="GO:0005886">
    <property type="term" value="C:plasma membrane"/>
    <property type="evidence" value="ECO:0007669"/>
    <property type="project" value="UniProtKB-SubCell"/>
</dbReference>
<dbReference type="RefSeq" id="WP_137262992.1">
    <property type="nucleotide sequence ID" value="NZ_SZQL01000014.1"/>
</dbReference>
<feature type="transmembrane region" description="Helical" evidence="11">
    <location>
        <begin position="20"/>
        <end position="39"/>
    </location>
</feature>
<keyword evidence="6 11" id="KW-0812">Transmembrane</keyword>
<evidence type="ECO:0000256" key="1">
    <source>
        <dbReference type="ARBA" id="ARBA00004162"/>
    </source>
</evidence>
<accession>A0A4U3KXZ3</accession>
<keyword evidence="13" id="KW-1185">Reference proteome</keyword>
<proteinExistence type="inferred from homology"/>
<organism evidence="12 13">
    <name type="scientific">Ilyomonas limi</name>
    <dbReference type="NCBI Taxonomy" id="2575867"/>
    <lineage>
        <taxon>Bacteria</taxon>
        <taxon>Pseudomonadati</taxon>
        <taxon>Bacteroidota</taxon>
        <taxon>Chitinophagia</taxon>
        <taxon>Chitinophagales</taxon>
        <taxon>Chitinophagaceae</taxon>
        <taxon>Ilyomonas</taxon>
    </lineage>
</organism>
<dbReference type="GO" id="GO:0015031">
    <property type="term" value="P:protein transport"/>
    <property type="evidence" value="ECO:0007669"/>
    <property type="project" value="UniProtKB-KW"/>
</dbReference>
<dbReference type="PANTHER" id="PTHR33909:SF1">
    <property type="entry name" value="SEC TRANSLOCON ACCESSORY COMPLEX SUBUNIT YAJC"/>
    <property type="match status" value="1"/>
</dbReference>
<comment type="subcellular location">
    <subcellularLocation>
        <location evidence="1">Cell membrane</location>
        <topology evidence="1">Single-pass membrane protein</topology>
    </subcellularLocation>
</comment>
<evidence type="ECO:0000256" key="11">
    <source>
        <dbReference type="SAM" id="Phobius"/>
    </source>
</evidence>
<evidence type="ECO:0000256" key="9">
    <source>
        <dbReference type="ARBA" id="ARBA00023010"/>
    </source>
</evidence>
<evidence type="ECO:0000256" key="4">
    <source>
        <dbReference type="ARBA" id="ARBA00022448"/>
    </source>
</evidence>